<evidence type="ECO:0000313" key="1">
    <source>
        <dbReference type="EMBL" id="KAJ8618374.1"/>
    </source>
</evidence>
<evidence type="ECO:0000313" key="2">
    <source>
        <dbReference type="Proteomes" id="UP001234297"/>
    </source>
</evidence>
<reference evidence="1 2" key="1">
    <citation type="journal article" date="2022" name="Hortic Res">
        <title>A haplotype resolved chromosomal level avocado genome allows analysis of novel avocado genes.</title>
        <authorList>
            <person name="Nath O."/>
            <person name="Fletcher S.J."/>
            <person name="Hayward A."/>
            <person name="Shaw L.M."/>
            <person name="Masouleh A.K."/>
            <person name="Furtado A."/>
            <person name="Henry R.J."/>
            <person name="Mitter N."/>
        </authorList>
    </citation>
    <scope>NUCLEOTIDE SEQUENCE [LARGE SCALE GENOMIC DNA]</scope>
    <source>
        <strain evidence="2">cv. Hass</strain>
    </source>
</reference>
<keyword evidence="2" id="KW-1185">Reference proteome</keyword>
<dbReference type="Proteomes" id="UP001234297">
    <property type="component" value="Chromosome 4"/>
</dbReference>
<organism evidence="1 2">
    <name type="scientific">Persea americana</name>
    <name type="common">Avocado</name>
    <dbReference type="NCBI Taxonomy" id="3435"/>
    <lineage>
        <taxon>Eukaryota</taxon>
        <taxon>Viridiplantae</taxon>
        <taxon>Streptophyta</taxon>
        <taxon>Embryophyta</taxon>
        <taxon>Tracheophyta</taxon>
        <taxon>Spermatophyta</taxon>
        <taxon>Magnoliopsida</taxon>
        <taxon>Magnoliidae</taxon>
        <taxon>Laurales</taxon>
        <taxon>Lauraceae</taxon>
        <taxon>Persea</taxon>
    </lineage>
</organism>
<proteinExistence type="predicted"/>
<name>A0ACC2KBM1_PERAE</name>
<accession>A0ACC2KBM1</accession>
<protein>
    <submittedName>
        <fullName evidence="1">Uncharacterized protein</fullName>
    </submittedName>
</protein>
<dbReference type="EMBL" id="CM056812">
    <property type="protein sequence ID" value="KAJ8618374.1"/>
    <property type="molecule type" value="Genomic_DNA"/>
</dbReference>
<gene>
    <name evidence="1" type="ORF">MRB53_014560</name>
</gene>
<comment type="caution">
    <text evidence="1">The sequence shown here is derived from an EMBL/GenBank/DDBJ whole genome shotgun (WGS) entry which is preliminary data.</text>
</comment>
<sequence>MIMNEAIQDSPKITDDEGTFCGINQEIQNDRIRRIIQYQKSLYYSSSSSCAASCSSSSTYSKSSSLLDLMKGGNASLRRLFDMEHTCLSTHFNDYSGSPVIKPIYLWGSDEDEGALSTWSTTIKRLKPPEGSSELDDLIGFASDDDSTDTDSGFAEKKSRNKQPLSRTKSFRTLPGLRLRRLRVIFCGRKLCHKKSHTQLQRN</sequence>